<dbReference type="Gene3D" id="2.40.170.20">
    <property type="entry name" value="TonB-dependent receptor, beta-barrel domain"/>
    <property type="match status" value="1"/>
</dbReference>
<feature type="region of interest" description="Disordered" evidence="14">
    <location>
        <begin position="49"/>
        <end position="74"/>
    </location>
</feature>
<evidence type="ECO:0000256" key="10">
    <source>
        <dbReference type="ARBA" id="ARBA00023136"/>
    </source>
</evidence>
<proteinExistence type="inferred from homology"/>
<feature type="compositionally biased region" description="Polar residues" evidence="14">
    <location>
        <begin position="191"/>
        <end position="206"/>
    </location>
</feature>
<keyword evidence="3 12" id="KW-1134">Transmembrane beta strand</keyword>
<evidence type="ECO:0000256" key="1">
    <source>
        <dbReference type="ARBA" id="ARBA00004571"/>
    </source>
</evidence>
<comment type="subcellular location">
    <subcellularLocation>
        <location evidence="1 12">Cell outer membrane</location>
        <topology evidence="1 12">Multi-pass membrane protein</topology>
    </subcellularLocation>
</comment>
<dbReference type="InterPro" id="IPR039426">
    <property type="entry name" value="TonB-dep_rcpt-like"/>
</dbReference>
<evidence type="ECO:0000256" key="7">
    <source>
        <dbReference type="ARBA" id="ARBA00023004"/>
    </source>
</evidence>
<comment type="caution">
    <text evidence="17">The sequence shown here is derived from an EMBL/GenBank/DDBJ whole genome shotgun (WGS) entry which is preliminary data.</text>
</comment>
<evidence type="ECO:0000256" key="5">
    <source>
        <dbReference type="ARBA" id="ARBA00022692"/>
    </source>
</evidence>
<dbReference type="PROSITE" id="PS52016">
    <property type="entry name" value="TONB_DEPENDENT_REC_3"/>
    <property type="match status" value="1"/>
</dbReference>
<dbReference type="InterPro" id="IPR036942">
    <property type="entry name" value="Beta-barrel_TonB_sf"/>
</dbReference>
<keyword evidence="17" id="KW-0675">Receptor</keyword>
<dbReference type="PANTHER" id="PTHR32552">
    <property type="entry name" value="FERRICHROME IRON RECEPTOR-RELATED"/>
    <property type="match status" value="1"/>
</dbReference>
<evidence type="ECO:0000256" key="4">
    <source>
        <dbReference type="ARBA" id="ARBA00022496"/>
    </source>
</evidence>
<keyword evidence="2 12" id="KW-0813">Transport</keyword>
<dbReference type="SUPFAM" id="SSF56935">
    <property type="entry name" value="Porins"/>
    <property type="match status" value="1"/>
</dbReference>
<keyword evidence="6" id="KW-0732">Signal</keyword>
<comment type="similarity">
    <text evidence="12 13">Belongs to the TonB-dependent receptor family.</text>
</comment>
<evidence type="ECO:0000256" key="6">
    <source>
        <dbReference type="ARBA" id="ARBA00022729"/>
    </source>
</evidence>
<evidence type="ECO:0000256" key="3">
    <source>
        <dbReference type="ARBA" id="ARBA00022452"/>
    </source>
</evidence>
<evidence type="ECO:0000313" key="17">
    <source>
        <dbReference type="EMBL" id="MBO1360456.1"/>
    </source>
</evidence>
<keyword evidence="10 12" id="KW-0472">Membrane</keyword>
<keyword evidence="11 12" id="KW-0998">Cell outer membrane</keyword>
<feature type="domain" description="TonB-dependent receptor-like beta-barrel" evidence="15">
    <location>
        <begin position="310"/>
        <end position="768"/>
    </location>
</feature>
<gene>
    <name evidence="17" type="ORF">J2D73_11720</name>
</gene>
<organism evidence="17 18">
    <name type="scientific">Acetobacter sacchari</name>
    <dbReference type="NCBI Taxonomy" id="2661687"/>
    <lineage>
        <taxon>Bacteria</taxon>
        <taxon>Pseudomonadati</taxon>
        <taxon>Pseudomonadota</taxon>
        <taxon>Alphaproteobacteria</taxon>
        <taxon>Acetobacterales</taxon>
        <taxon>Acetobacteraceae</taxon>
        <taxon>Acetobacter</taxon>
    </lineage>
</organism>
<dbReference type="PANTHER" id="PTHR32552:SF89">
    <property type="entry name" value="CATECHOLATE SIDEROPHORE RECEPTOR FIU"/>
    <property type="match status" value="1"/>
</dbReference>
<dbReference type="EMBL" id="JAFVMF010000011">
    <property type="protein sequence ID" value="MBO1360456.1"/>
    <property type="molecule type" value="Genomic_DNA"/>
</dbReference>
<evidence type="ECO:0000256" key="11">
    <source>
        <dbReference type="ARBA" id="ARBA00023237"/>
    </source>
</evidence>
<reference evidence="17 18" key="1">
    <citation type="submission" date="2021-03" db="EMBL/GenBank/DDBJ databases">
        <title>The complete genome sequence of Acetobacter sacchari TBRC 11175.</title>
        <authorList>
            <person name="Charoenyingcharoen P."/>
            <person name="Yukphan P."/>
        </authorList>
    </citation>
    <scope>NUCLEOTIDE SEQUENCE [LARGE SCALE GENOMIC DNA]</scope>
    <source>
        <strain evidence="17 18">TBRC 11175</strain>
    </source>
</reference>
<dbReference type="Pfam" id="PF07715">
    <property type="entry name" value="Plug"/>
    <property type="match status" value="1"/>
</dbReference>
<keyword evidence="7" id="KW-0408">Iron</keyword>
<dbReference type="Pfam" id="PF00593">
    <property type="entry name" value="TonB_dep_Rec_b-barrel"/>
    <property type="match status" value="1"/>
</dbReference>
<keyword evidence="18" id="KW-1185">Reference proteome</keyword>
<dbReference type="Proteomes" id="UP000664771">
    <property type="component" value="Unassembled WGS sequence"/>
</dbReference>
<dbReference type="InterPro" id="IPR012910">
    <property type="entry name" value="Plug_dom"/>
</dbReference>
<evidence type="ECO:0000259" key="15">
    <source>
        <dbReference type="Pfam" id="PF00593"/>
    </source>
</evidence>
<name>A0ABS3LX27_9PROT</name>
<dbReference type="InterPro" id="IPR000531">
    <property type="entry name" value="Beta-barrel_TonB"/>
</dbReference>
<evidence type="ECO:0000256" key="8">
    <source>
        <dbReference type="ARBA" id="ARBA00023065"/>
    </source>
</evidence>
<evidence type="ECO:0000259" key="16">
    <source>
        <dbReference type="Pfam" id="PF07715"/>
    </source>
</evidence>
<sequence length="807" mass="88063">MYSSGGIVGSFELPTHALRQRSHAFSAVLAAATSLSVLLPLQHAHARSVKRSVIPNSHPAANADAGKRKPGVTSRVGEAYSVSASRTTSHGSEQKITKEALDHFVPGTNPLKMLEQVPGVSFSSADPLGVNTWGASLYLRGFFMSQLAVTLDDIPLDSQQFGMLSGINVNGLVIPDDLEQVSVSQGGGSEETPSASNLGGSLQYRTSDPDHRLGARVTQTFGSYGTFRTYGRIDSGDLNHAGTRFFASYARTDEGKWKGTGTQFAQQIDAKLIQPIGQSSQLTAFFNRSSAQQQDFGDLTLATYKTLGGSIDSFYPNYAEAYAVAAGTYVPPGYGSVSGVDPKGISFYDSSHRNNDYVGGLSLDATLTSRLRLKSTFYGYSDSFLGTYGDPFLPSPNGAPLSEQVARRQLRSFGVRTDFLYHLPKHDFDAGVWYANQKQGGNQFQYTEPLLGEGEPLYAPNGPFTLYGPPFQKNYGFELNTNIFQFHLMDTFHLTPSLTLHAGFKSLLATTSGGANYVNQSYEGVSALPNGSLTSAAAALPHFSINWRPFRGHEFYVDIAKNMRAYDVGTTGSASPWGVSDQATFKSLQKTIRPEKDWIYQIGYRYTEKLVTTSLSVYHADILHRLQSASIGTLTQAVSTLVDSGDMSMYGVDAALIVRPVKGLSIFNSVSYNHSTYGADIPGAGMTYATRGKKLVNYPQFMFKSSISYQYKGLSGAFHANYYSKRYFSYVNDTSIPAYWLTDVTATYDFGRYGIIRDMTLSFSVYNLFNHSYIAMMGENGNPMSGDYQSLEVGAPRTFFGTLSARF</sequence>
<dbReference type="InterPro" id="IPR037066">
    <property type="entry name" value="Plug_dom_sf"/>
</dbReference>
<feature type="region of interest" description="Disordered" evidence="14">
    <location>
        <begin position="182"/>
        <end position="209"/>
    </location>
</feature>
<keyword evidence="5 12" id="KW-0812">Transmembrane</keyword>
<evidence type="ECO:0000256" key="13">
    <source>
        <dbReference type="RuleBase" id="RU003357"/>
    </source>
</evidence>
<keyword evidence="9 13" id="KW-0798">TonB box</keyword>
<keyword evidence="8" id="KW-0406">Ion transport</keyword>
<protein>
    <submittedName>
        <fullName evidence="17">TonB-dependent receptor plug domain-containing protein</fullName>
    </submittedName>
</protein>
<keyword evidence="4" id="KW-0410">Iron transport</keyword>
<feature type="domain" description="TonB-dependent receptor plug" evidence="16">
    <location>
        <begin position="89"/>
        <end position="190"/>
    </location>
</feature>
<accession>A0ABS3LX27</accession>
<evidence type="ECO:0000256" key="14">
    <source>
        <dbReference type="SAM" id="MobiDB-lite"/>
    </source>
</evidence>
<evidence type="ECO:0000256" key="2">
    <source>
        <dbReference type="ARBA" id="ARBA00022448"/>
    </source>
</evidence>
<evidence type="ECO:0000256" key="12">
    <source>
        <dbReference type="PROSITE-ProRule" id="PRU01360"/>
    </source>
</evidence>
<evidence type="ECO:0000256" key="9">
    <source>
        <dbReference type="ARBA" id="ARBA00023077"/>
    </source>
</evidence>
<dbReference type="Gene3D" id="2.170.130.10">
    <property type="entry name" value="TonB-dependent receptor, plug domain"/>
    <property type="match status" value="1"/>
</dbReference>
<evidence type="ECO:0000313" key="18">
    <source>
        <dbReference type="Proteomes" id="UP000664771"/>
    </source>
</evidence>